<dbReference type="SUPFAM" id="SSF51126">
    <property type="entry name" value="Pectin lyase-like"/>
    <property type="match status" value="1"/>
</dbReference>
<evidence type="ECO:0000256" key="1">
    <source>
        <dbReference type="ARBA" id="ARBA00004613"/>
    </source>
</evidence>
<feature type="signal peptide" evidence="5">
    <location>
        <begin position="1"/>
        <end position="50"/>
    </location>
</feature>
<dbReference type="InterPro" id="IPR011050">
    <property type="entry name" value="Pectin_lyase_fold/virulence"/>
</dbReference>
<feature type="compositionally biased region" description="Pro residues" evidence="4">
    <location>
        <begin position="707"/>
        <end position="720"/>
    </location>
</feature>
<dbReference type="KEGG" id="buo:BRPE64_ACDS14490"/>
<feature type="compositionally biased region" description="Polar residues" evidence="4">
    <location>
        <begin position="791"/>
        <end position="803"/>
    </location>
</feature>
<evidence type="ECO:0000256" key="2">
    <source>
        <dbReference type="ARBA" id="ARBA00022525"/>
    </source>
</evidence>
<dbReference type="GO" id="GO:0005576">
    <property type="term" value="C:extracellular region"/>
    <property type="evidence" value="ECO:0007669"/>
    <property type="project" value="UniProtKB-SubCell"/>
</dbReference>
<dbReference type="Proteomes" id="UP000013966">
    <property type="component" value="Chromosome 1"/>
</dbReference>
<evidence type="ECO:0000256" key="3">
    <source>
        <dbReference type="ARBA" id="ARBA00022729"/>
    </source>
</evidence>
<protein>
    <submittedName>
        <fullName evidence="7">Haemagglutinin-like protein</fullName>
    </submittedName>
</protein>
<comment type="subcellular location">
    <subcellularLocation>
        <location evidence="1">Secreted</location>
    </subcellularLocation>
</comment>
<name>R4WGT4_9BURK</name>
<dbReference type="InterPro" id="IPR008638">
    <property type="entry name" value="FhaB/CdiA-like_TPS"/>
</dbReference>
<dbReference type="PANTHER" id="PTHR12338">
    <property type="entry name" value="AUTOTRANSPORTER"/>
    <property type="match status" value="1"/>
</dbReference>
<keyword evidence="2" id="KW-0964">Secreted</keyword>
<proteinExistence type="predicted"/>
<dbReference type="SMART" id="SM00912">
    <property type="entry name" value="Haemagg_act"/>
    <property type="match status" value="1"/>
</dbReference>
<dbReference type="PATRIC" id="fig|758793.3.peg.1452"/>
<dbReference type="AlphaFoldDB" id="R4WGT4"/>
<keyword evidence="8" id="KW-1185">Reference proteome</keyword>
<dbReference type="PANTHER" id="PTHR12338:SF8">
    <property type="entry name" value="HEME_HEMOPEXIN-BINDING PROTEIN"/>
    <property type="match status" value="1"/>
</dbReference>
<evidence type="ECO:0000259" key="6">
    <source>
        <dbReference type="SMART" id="SM00912"/>
    </source>
</evidence>
<dbReference type="InterPro" id="IPR050909">
    <property type="entry name" value="Bact_Autotransporter_VF"/>
</dbReference>
<accession>R4WGT4</accession>
<keyword evidence="3 5" id="KW-0732">Signal</keyword>
<organism evidence="7 8">
    <name type="scientific">Caballeronia insecticola</name>
    <dbReference type="NCBI Taxonomy" id="758793"/>
    <lineage>
        <taxon>Bacteria</taxon>
        <taxon>Pseudomonadati</taxon>
        <taxon>Pseudomonadota</taxon>
        <taxon>Betaproteobacteria</taxon>
        <taxon>Burkholderiales</taxon>
        <taxon>Burkholderiaceae</taxon>
        <taxon>Caballeronia</taxon>
    </lineage>
</organism>
<dbReference type="EMBL" id="AP013058">
    <property type="protein sequence ID" value="BAN23203.1"/>
    <property type="molecule type" value="Genomic_DNA"/>
</dbReference>
<feature type="domain" description="Filamentous haemagglutinin FhaB/tRNA nuclease CdiA-like TPS" evidence="6">
    <location>
        <begin position="48"/>
        <end position="160"/>
    </location>
</feature>
<dbReference type="HOGENOM" id="CLU_361583_0_0_4"/>
<evidence type="ECO:0000313" key="7">
    <source>
        <dbReference type="EMBL" id="BAN23203.1"/>
    </source>
</evidence>
<feature type="region of interest" description="Disordered" evidence="4">
    <location>
        <begin position="704"/>
        <end position="751"/>
    </location>
</feature>
<evidence type="ECO:0000256" key="4">
    <source>
        <dbReference type="SAM" id="MobiDB-lite"/>
    </source>
</evidence>
<reference evidence="7 8" key="1">
    <citation type="journal article" date="2013" name="Genome Announc.">
        <title>Complete Genome Sequence of Burkholderia sp. Strain RPE64, Bacterial Symbiont of the Bean Bug Riptortus pedestris.</title>
        <authorList>
            <person name="Shibata T.F."/>
            <person name="Maeda T."/>
            <person name="Nikoh N."/>
            <person name="Yamaguchi K."/>
            <person name="Oshima K."/>
            <person name="Hattori M."/>
            <person name="Nishiyama T."/>
            <person name="Hasebe M."/>
            <person name="Fukatsu T."/>
            <person name="Kikuchi Y."/>
            <person name="Shigenobu S."/>
        </authorList>
    </citation>
    <scope>NUCLEOTIDE SEQUENCE [LARGE SCALE GENOMIC DNA]</scope>
</reference>
<feature type="chain" id="PRO_5004381313" evidence="5">
    <location>
        <begin position="51"/>
        <end position="818"/>
    </location>
</feature>
<gene>
    <name evidence="7" type="ORF">BRPE64_ACDS14490</name>
</gene>
<dbReference type="NCBIfam" id="TIGR01901">
    <property type="entry name" value="adhes_NPXG"/>
    <property type="match status" value="1"/>
</dbReference>
<sequence>MVRPHSFPTVQRNRKGSADMIKTLRAGAASPALRLCVATLLSATCAHAHAGPGGAHVVAGSGSVTTSGASTTIQQNSNRLAIDWNSFSTRPGESVTFNQPGANAIALNRVVGPRPSALFGKLNANGQVFIVNPNGVIFGPGAQVNVGGLLASTLNLSTSDFMSGHYAFADDGRRGWRERHWHRGHDRDDGAAVVNLGSITSAPGGYVALIGARAINAGTINTPDGVAALAAGERIAVTLGDHSMIGLSVERGTLHALAANHGLIQADGGQAWLSANAEDALFASVVNNTGIIRAHSAVSENGVIRLVADGGIVRVGGTLDASAPNNGNGGVIETSGTQVRVAQNATITTAAAAGHTGTWRIASDFAALVGSGNRFDQRFGTIQGTTLSRVLDSTNVSISASAPAGFQPFGFVLIDGPLAWRSANTLSLAAQNGIVLAAPVSAPNGTLALSAGSSAIQRAPIDAARLALQGGTGNYTLSNAGNRIGTLAANAASVVVNSAAPMTIGNVAGLAGVAASGAVTLAAPLLTLVAPVSSRASGTAITLASASLDNRAGAQALVTPNGRWLVYSDSPDTDNFGGLQSGNLALWGDTYNGAADARAASSGGNRFAFTALQQVTLAAVNLDVPFDTPRTLGPDDVTVAMRYDGSNYGHAFADSATVHEPFIFTVTSTGAAPGAASGEYTITITATGGPTGYRITTQSGTLRIAAAPPPPSLPPPPTQPSQPTQVTGPITPPPPPPPPTPIQPVQPSAPDSIVTTTAATLPGILDSVRTDASNPANLSDAAPGLEPQSAPLVQQRTDSSSDGSRLPDDAWPGHVCRM</sequence>
<feature type="region of interest" description="Disordered" evidence="4">
    <location>
        <begin position="767"/>
        <end position="818"/>
    </location>
</feature>
<dbReference type="Gene3D" id="2.160.20.10">
    <property type="entry name" value="Single-stranded right-handed beta-helix, Pectin lyase-like"/>
    <property type="match status" value="1"/>
</dbReference>
<evidence type="ECO:0000313" key="8">
    <source>
        <dbReference type="Proteomes" id="UP000013966"/>
    </source>
</evidence>
<dbReference type="InterPro" id="IPR012334">
    <property type="entry name" value="Pectin_lyas_fold"/>
</dbReference>
<dbReference type="OrthoDB" id="218680at2"/>
<reference evidence="7 8" key="2">
    <citation type="journal article" date="2018" name="Int. J. Syst. Evol. Microbiol.">
        <title>Burkholderia insecticola sp. nov., a gut symbiotic bacterium of the bean bug Riptortus pedestris.</title>
        <authorList>
            <person name="Takeshita K."/>
            <person name="Tamaki H."/>
            <person name="Ohbayashi T."/>
            <person name="Meng X.-Y."/>
            <person name="Sone T."/>
            <person name="Mitani Y."/>
            <person name="Peeters C."/>
            <person name="Kikuchi Y."/>
            <person name="Vandamme P."/>
        </authorList>
    </citation>
    <scope>NUCLEOTIDE SEQUENCE [LARGE SCALE GENOMIC DNA]</scope>
    <source>
        <strain evidence="7">RPE64</strain>
    </source>
</reference>
<dbReference type="STRING" id="758793.BRPE64_ACDS14490"/>
<evidence type="ECO:0000256" key="5">
    <source>
        <dbReference type="SAM" id="SignalP"/>
    </source>
</evidence>
<dbReference type="Pfam" id="PF05860">
    <property type="entry name" value="TPS"/>
    <property type="match status" value="1"/>
</dbReference>
<feature type="compositionally biased region" description="Pro residues" evidence="4">
    <location>
        <begin position="730"/>
        <end position="744"/>
    </location>
</feature>